<dbReference type="AlphaFoldDB" id="A0A8H5FC49"/>
<dbReference type="OrthoDB" id="2675435at2759"/>
<protein>
    <recommendedName>
        <fullName evidence="2">DUF6533 domain-containing protein</fullName>
    </recommendedName>
</protein>
<keyword evidence="4" id="KW-1185">Reference proteome</keyword>
<dbReference type="Pfam" id="PF20151">
    <property type="entry name" value="DUF6533"/>
    <property type="match status" value="1"/>
</dbReference>
<reference evidence="3 4" key="1">
    <citation type="journal article" date="2020" name="ISME J.">
        <title>Uncovering the hidden diversity of litter-decomposition mechanisms in mushroom-forming fungi.</title>
        <authorList>
            <person name="Floudas D."/>
            <person name="Bentzer J."/>
            <person name="Ahren D."/>
            <person name="Johansson T."/>
            <person name="Persson P."/>
            <person name="Tunlid A."/>
        </authorList>
    </citation>
    <scope>NUCLEOTIDE SEQUENCE [LARGE SCALE GENOMIC DNA]</scope>
    <source>
        <strain evidence="3 4">CBS 175.51</strain>
    </source>
</reference>
<evidence type="ECO:0000259" key="2">
    <source>
        <dbReference type="Pfam" id="PF20151"/>
    </source>
</evidence>
<dbReference type="InterPro" id="IPR045340">
    <property type="entry name" value="DUF6533"/>
</dbReference>
<comment type="caution">
    <text evidence="3">The sequence shown here is derived from an EMBL/GenBank/DDBJ whole genome shotgun (WGS) entry which is preliminary data.</text>
</comment>
<feature type="domain" description="DUF6533" evidence="2">
    <location>
        <begin position="27"/>
        <end position="71"/>
    </location>
</feature>
<keyword evidence="1" id="KW-0472">Membrane</keyword>
<evidence type="ECO:0000313" key="3">
    <source>
        <dbReference type="EMBL" id="KAF5331394.1"/>
    </source>
</evidence>
<accession>A0A8H5FC49</accession>
<proteinExistence type="predicted"/>
<evidence type="ECO:0000313" key="4">
    <source>
        <dbReference type="Proteomes" id="UP000541558"/>
    </source>
</evidence>
<organism evidence="3 4">
    <name type="scientific">Ephemerocybe angulata</name>
    <dbReference type="NCBI Taxonomy" id="980116"/>
    <lineage>
        <taxon>Eukaryota</taxon>
        <taxon>Fungi</taxon>
        <taxon>Dikarya</taxon>
        <taxon>Basidiomycota</taxon>
        <taxon>Agaricomycotina</taxon>
        <taxon>Agaricomycetes</taxon>
        <taxon>Agaricomycetidae</taxon>
        <taxon>Agaricales</taxon>
        <taxon>Agaricineae</taxon>
        <taxon>Psathyrellaceae</taxon>
        <taxon>Ephemerocybe</taxon>
    </lineage>
</organism>
<keyword evidence="1" id="KW-0812">Transmembrane</keyword>
<dbReference type="Proteomes" id="UP000541558">
    <property type="component" value="Unassembled WGS sequence"/>
</dbReference>
<dbReference type="EMBL" id="JAACJK010000114">
    <property type="protein sequence ID" value="KAF5331394.1"/>
    <property type="molecule type" value="Genomic_DNA"/>
</dbReference>
<name>A0A8H5FC49_9AGAR</name>
<sequence>MYMEDRKMSDGFALIESAIRVWHNQGYSKAAVLTLLICDILHNLADEVKYIWRSKWTFVKTMYLLARYYGVALVLAMMIGKILLQFPGCE</sequence>
<keyword evidence="1" id="KW-1133">Transmembrane helix</keyword>
<feature type="transmembrane region" description="Helical" evidence="1">
    <location>
        <begin position="65"/>
        <end position="84"/>
    </location>
</feature>
<gene>
    <name evidence="3" type="ORF">D9611_011828</name>
</gene>
<evidence type="ECO:0000256" key="1">
    <source>
        <dbReference type="SAM" id="Phobius"/>
    </source>
</evidence>